<keyword evidence="9 10" id="KW-0539">Nucleus</keyword>
<evidence type="ECO:0000259" key="13">
    <source>
        <dbReference type="PROSITE" id="PS50071"/>
    </source>
</evidence>
<keyword evidence="5" id="KW-0805">Transcription regulation</keyword>
<dbReference type="GO" id="GO:0005634">
    <property type="term" value="C:nucleus"/>
    <property type="evidence" value="ECO:0007669"/>
    <property type="project" value="UniProtKB-SubCell"/>
</dbReference>
<dbReference type="PROSITE" id="PS00027">
    <property type="entry name" value="HOMEOBOX_1"/>
    <property type="match status" value="1"/>
</dbReference>
<keyword evidence="15" id="KW-1185">Reference proteome</keyword>
<dbReference type="InterPro" id="IPR001356">
    <property type="entry name" value="HD"/>
</dbReference>
<evidence type="ECO:0000313" key="14">
    <source>
        <dbReference type="EMBL" id="KAL2083816.1"/>
    </source>
</evidence>
<feature type="DNA-binding region" description="Homeobox" evidence="10">
    <location>
        <begin position="263"/>
        <end position="322"/>
    </location>
</feature>
<name>A0ABD1J9E1_9TELE</name>
<evidence type="ECO:0000256" key="11">
    <source>
        <dbReference type="RuleBase" id="RU000682"/>
    </source>
</evidence>
<dbReference type="AlphaFoldDB" id="A0ABD1J9E1"/>
<dbReference type="PRINTS" id="PR00024">
    <property type="entry name" value="HOMEOBOX"/>
</dbReference>
<dbReference type="CDD" id="cd00086">
    <property type="entry name" value="homeodomain"/>
    <property type="match status" value="1"/>
</dbReference>
<dbReference type="Pfam" id="PF00046">
    <property type="entry name" value="Homeodomain"/>
    <property type="match status" value="1"/>
</dbReference>
<evidence type="ECO:0000256" key="1">
    <source>
        <dbReference type="ARBA" id="ARBA00003263"/>
    </source>
</evidence>
<dbReference type="Proteomes" id="UP001591681">
    <property type="component" value="Unassembled WGS sequence"/>
</dbReference>
<evidence type="ECO:0000256" key="2">
    <source>
        <dbReference type="ARBA" id="ARBA00004123"/>
    </source>
</evidence>
<gene>
    <name evidence="14" type="ORF">ACEWY4_019334</name>
</gene>
<feature type="compositionally biased region" description="Low complexity" evidence="12">
    <location>
        <begin position="226"/>
        <end position="243"/>
    </location>
</feature>
<keyword evidence="7 10" id="KW-0371">Homeobox</keyword>
<evidence type="ECO:0000256" key="5">
    <source>
        <dbReference type="ARBA" id="ARBA00023015"/>
    </source>
</evidence>
<dbReference type="PANTHER" id="PTHR45874:SF1">
    <property type="entry name" value="HOMEOBOX PROTEIN HOX-A10"/>
    <property type="match status" value="1"/>
</dbReference>
<evidence type="ECO:0000256" key="3">
    <source>
        <dbReference type="ARBA" id="ARBA00006317"/>
    </source>
</evidence>
<feature type="region of interest" description="Disordered" evidence="12">
    <location>
        <begin position="182"/>
        <end position="264"/>
    </location>
</feature>
<evidence type="ECO:0000256" key="4">
    <source>
        <dbReference type="ARBA" id="ARBA00022473"/>
    </source>
</evidence>
<evidence type="ECO:0000256" key="10">
    <source>
        <dbReference type="PROSITE-ProRule" id="PRU00108"/>
    </source>
</evidence>
<protein>
    <recommendedName>
        <fullName evidence="13">Homeobox domain-containing protein</fullName>
    </recommendedName>
</protein>
<dbReference type="SUPFAM" id="SSF46689">
    <property type="entry name" value="Homeodomain-like"/>
    <property type="match status" value="1"/>
</dbReference>
<dbReference type="EMBL" id="JBHFQA010000017">
    <property type="protein sequence ID" value="KAL2083816.1"/>
    <property type="molecule type" value="Genomic_DNA"/>
</dbReference>
<dbReference type="GO" id="GO:0003677">
    <property type="term" value="F:DNA binding"/>
    <property type="evidence" value="ECO:0007669"/>
    <property type="project" value="UniProtKB-UniRule"/>
</dbReference>
<evidence type="ECO:0000256" key="9">
    <source>
        <dbReference type="ARBA" id="ARBA00023242"/>
    </source>
</evidence>
<evidence type="ECO:0000256" key="7">
    <source>
        <dbReference type="ARBA" id="ARBA00023155"/>
    </source>
</evidence>
<keyword evidence="6 10" id="KW-0238">DNA-binding</keyword>
<feature type="compositionally biased region" description="Polar residues" evidence="12">
    <location>
        <begin position="89"/>
        <end position="98"/>
    </location>
</feature>
<comment type="similarity">
    <text evidence="3">Belongs to the Abd-B homeobox family.</text>
</comment>
<feature type="domain" description="Homeobox" evidence="13">
    <location>
        <begin position="261"/>
        <end position="321"/>
    </location>
</feature>
<sequence>MSCSGNPAGSSFLVDSLISSRAEGSGSFHQSAGIYLPPGSEYSYGLPNCGYFPGFKRSESQHETTAPPASSPHAQGMDTWLEASRSCREAQTSSQPPRSFSPGIKEESSCCLYESEKWPKDSVTEEILYVRVTPDSCPVSSNSTVPVPGYFRLSQTYTTSKCFSELQSHSSHFPLPRAACFDTSSSASPAPAPAPAPETIRQGSDAPPACAPCTPAQNQETHDHSAGAPSSPEPAESLAESSGKASKGESRESTASWLTAKSGRKKRCPYTKHQTLELEKEFLFNMYLTRERRLEISRSVHLTDRQVKIWFQNRRMKLKKMSRESRIRELSASYGFS</sequence>
<comment type="subcellular location">
    <subcellularLocation>
        <location evidence="2 10 11">Nucleus</location>
    </subcellularLocation>
</comment>
<proteinExistence type="inferred from homology"/>
<dbReference type="Gene3D" id="1.10.10.60">
    <property type="entry name" value="Homeodomain-like"/>
    <property type="match status" value="1"/>
</dbReference>
<dbReference type="FunFam" id="1.10.10.60:FF:000018">
    <property type="entry name" value="Homeobox A10"/>
    <property type="match status" value="1"/>
</dbReference>
<comment type="function">
    <text evidence="1">Sequence-specific transcription factor which is part of a developmental regulatory system that provides cells with specific positional identities on the anterior-posterior axis.</text>
</comment>
<evidence type="ECO:0000256" key="12">
    <source>
        <dbReference type="SAM" id="MobiDB-lite"/>
    </source>
</evidence>
<evidence type="ECO:0000256" key="8">
    <source>
        <dbReference type="ARBA" id="ARBA00023163"/>
    </source>
</evidence>
<reference evidence="14 15" key="1">
    <citation type="submission" date="2024-09" db="EMBL/GenBank/DDBJ databases">
        <title>A chromosome-level genome assembly of Gray's grenadier anchovy, Coilia grayii.</title>
        <authorList>
            <person name="Fu Z."/>
        </authorList>
    </citation>
    <scope>NUCLEOTIDE SEQUENCE [LARGE SCALE GENOMIC DNA]</scope>
    <source>
        <strain evidence="14">G4</strain>
        <tissue evidence="14">Muscle</tissue>
    </source>
</reference>
<dbReference type="SMART" id="SM00389">
    <property type="entry name" value="HOX"/>
    <property type="match status" value="1"/>
</dbReference>
<dbReference type="PANTHER" id="PTHR45874">
    <property type="entry name" value="HOMEOBOX PROTEIN ABDOMINAL-B"/>
    <property type="match status" value="1"/>
</dbReference>
<keyword evidence="8" id="KW-0804">Transcription</keyword>
<evidence type="ECO:0000256" key="6">
    <source>
        <dbReference type="ARBA" id="ARBA00023125"/>
    </source>
</evidence>
<dbReference type="InterPro" id="IPR009057">
    <property type="entry name" value="Homeodomain-like_sf"/>
</dbReference>
<evidence type="ECO:0000313" key="15">
    <source>
        <dbReference type="Proteomes" id="UP001591681"/>
    </source>
</evidence>
<dbReference type="InterPro" id="IPR046333">
    <property type="entry name" value="HXA10/ABDB-like"/>
</dbReference>
<dbReference type="InterPro" id="IPR020479">
    <property type="entry name" value="HD_metazoa"/>
</dbReference>
<feature type="region of interest" description="Disordered" evidence="12">
    <location>
        <begin position="84"/>
        <end position="105"/>
    </location>
</feature>
<dbReference type="PROSITE" id="PS50071">
    <property type="entry name" value="HOMEOBOX_2"/>
    <property type="match status" value="1"/>
</dbReference>
<dbReference type="InterPro" id="IPR017970">
    <property type="entry name" value="Homeobox_CS"/>
</dbReference>
<keyword evidence="4" id="KW-0217">Developmental protein</keyword>
<accession>A0ABD1J9E1</accession>
<organism evidence="14 15">
    <name type="scientific">Coilia grayii</name>
    <name type="common">Gray's grenadier anchovy</name>
    <dbReference type="NCBI Taxonomy" id="363190"/>
    <lineage>
        <taxon>Eukaryota</taxon>
        <taxon>Metazoa</taxon>
        <taxon>Chordata</taxon>
        <taxon>Craniata</taxon>
        <taxon>Vertebrata</taxon>
        <taxon>Euteleostomi</taxon>
        <taxon>Actinopterygii</taxon>
        <taxon>Neopterygii</taxon>
        <taxon>Teleostei</taxon>
        <taxon>Clupei</taxon>
        <taxon>Clupeiformes</taxon>
        <taxon>Clupeoidei</taxon>
        <taxon>Engraulidae</taxon>
        <taxon>Coilinae</taxon>
        <taxon>Coilia</taxon>
    </lineage>
</organism>
<comment type="caution">
    <text evidence="14">The sequence shown here is derived from an EMBL/GenBank/DDBJ whole genome shotgun (WGS) entry which is preliminary data.</text>
</comment>
<feature type="compositionally biased region" description="Low complexity" evidence="12">
    <location>
        <begin position="206"/>
        <end position="216"/>
    </location>
</feature>